<evidence type="ECO:0000313" key="3">
    <source>
        <dbReference type="EMBL" id="CAG7945017.1"/>
    </source>
</evidence>
<accession>A0A9W4HA32</accession>
<proteinExistence type="predicted"/>
<dbReference type="Pfam" id="PF04082">
    <property type="entry name" value="Fungal_trans"/>
    <property type="match status" value="1"/>
</dbReference>
<dbReference type="InterPro" id="IPR050987">
    <property type="entry name" value="AtrR-like"/>
</dbReference>
<reference evidence="3" key="1">
    <citation type="submission" date="2021-07" db="EMBL/GenBank/DDBJ databases">
        <authorList>
            <person name="Branca A.L. A."/>
        </authorList>
    </citation>
    <scope>NUCLEOTIDE SEQUENCE</scope>
</reference>
<dbReference type="OrthoDB" id="103819at2759"/>
<sequence>MCQRNVEIALSKLTLYIRPSYEMTLALTLGAAYAVNASNTSLAGVLVNSAYQCSYSLELHKPSTTGELGKEQHLFYMIYFLEKMLSVRLGRSSIILEQDIEIPSAAQFQRSNSHFSIYTYQCVQLAGLAGRIYEQLYSPKALSASDEVRTHRTLELSQELHTYHAEAHNTNHLWVQSTTSVHEKGQIEFTAASDEVTRLSMLTLIYRAMPQDSTSRTTFGPECITSARCALESHQAVVRAFETRDKEDLNQMHSFLKSIESACQYSSTITKHHHLFSVFYNVALRYCELGFPSSGMEKEQIQLRSDVDAQLTALGLHTNMPFDYDLHPQQDQFAQGSSGTTMEQNREGNWEQDAWLEKWFSFNQQMMGLVDGRELPF</sequence>
<dbReference type="EMBL" id="CAJVOS010000006">
    <property type="protein sequence ID" value="CAG7945017.1"/>
    <property type="molecule type" value="Genomic_DNA"/>
</dbReference>
<name>A0A9W4HA32_PENOL</name>
<keyword evidence="4" id="KW-1185">Reference proteome</keyword>
<dbReference type="GO" id="GO:0003677">
    <property type="term" value="F:DNA binding"/>
    <property type="evidence" value="ECO:0007669"/>
    <property type="project" value="InterPro"/>
</dbReference>
<evidence type="ECO:0000259" key="2">
    <source>
        <dbReference type="Pfam" id="PF04082"/>
    </source>
</evidence>
<dbReference type="InterPro" id="IPR007219">
    <property type="entry name" value="XnlR_reg_dom"/>
</dbReference>
<evidence type="ECO:0000256" key="1">
    <source>
        <dbReference type="ARBA" id="ARBA00023242"/>
    </source>
</evidence>
<dbReference type="Proteomes" id="UP001153618">
    <property type="component" value="Unassembled WGS sequence"/>
</dbReference>
<dbReference type="PANTHER" id="PTHR46910">
    <property type="entry name" value="TRANSCRIPTION FACTOR PDR1"/>
    <property type="match status" value="1"/>
</dbReference>
<feature type="domain" description="Xylanolytic transcriptional activator regulatory" evidence="2">
    <location>
        <begin position="26"/>
        <end position="105"/>
    </location>
</feature>
<protein>
    <recommendedName>
        <fullName evidence="2">Xylanolytic transcriptional activator regulatory domain-containing protein</fullName>
    </recommendedName>
</protein>
<dbReference type="PANTHER" id="PTHR46910:SF5">
    <property type="entry name" value="ZN(II)2CYS6 TRANSCRIPTION FACTOR (EUROFUNG)"/>
    <property type="match status" value="1"/>
</dbReference>
<dbReference type="CDD" id="cd12148">
    <property type="entry name" value="fungal_TF_MHR"/>
    <property type="match status" value="1"/>
</dbReference>
<dbReference type="GO" id="GO:0003700">
    <property type="term" value="F:DNA-binding transcription factor activity"/>
    <property type="evidence" value="ECO:0007669"/>
    <property type="project" value="InterPro"/>
</dbReference>
<evidence type="ECO:0000313" key="4">
    <source>
        <dbReference type="Proteomes" id="UP001153618"/>
    </source>
</evidence>
<dbReference type="GO" id="GO:0006351">
    <property type="term" value="P:DNA-templated transcription"/>
    <property type="evidence" value="ECO:0007669"/>
    <property type="project" value="InterPro"/>
</dbReference>
<organism evidence="3 4">
    <name type="scientific">Penicillium olsonii</name>
    <dbReference type="NCBI Taxonomy" id="99116"/>
    <lineage>
        <taxon>Eukaryota</taxon>
        <taxon>Fungi</taxon>
        <taxon>Dikarya</taxon>
        <taxon>Ascomycota</taxon>
        <taxon>Pezizomycotina</taxon>
        <taxon>Eurotiomycetes</taxon>
        <taxon>Eurotiomycetidae</taxon>
        <taxon>Eurotiales</taxon>
        <taxon>Aspergillaceae</taxon>
        <taxon>Penicillium</taxon>
    </lineage>
</organism>
<dbReference type="GO" id="GO:0008270">
    <property type="term" value="F:zinc ion binding"/>
    <property type="evidence" value="ECO:0007669"/>
    <property type="project" value="InterPro"/>
</dbReference>
<gene>
    <name evidence="3" type="ORF">POLS_LOCUS311</name>
</gene>
<keyword evidence="1" id="KW-0539">Nucleus</keyword>
<dbReference type="AlphaFoldDB" id="A0A9W4HA32"/>
<comment type="caution">
    <text evidence="3">The sequence shown here is derived from an EMBL/GenBank/DDBJ whole genome shotgun (WGS) entry which is preliminary data.</text>
</comment>